<feature type="domain" description="NAD-dependent epimerase/dehydratase" evidence="1">
    <location>
        <begin position="5"/>
        <end position="122"/>
    </location>
</feature>
<dbReference type="Gene3D" id="3.40.50.720">
    <property type="entry name" value="NAD(P)-binding Rossmann-like Domain"/>
    <property type="match status" value="1"/>
</dbReference>
<dbReference type="GO" id="GO:0005737">
    <property type="term" value="C:cytoplasm"/>
    <property type="evidence" value="ECO:0007669"/>
    <property type="project" value="TreeGrafter"/>
</dbReference>
<dbReference type="GO" id="GO:0004029">
    <property type="term" value="F:aldehyde dehydrogenase (NAD+) activity"/>
    <property type="evidence" value="ECO:0007669"/>
    <property type="project" value="TreeGrafter"/>
</dbReference>
<dbReference type="AlphaFoldDB" id="A0AAJ4X9R7"/>
<protein>
    <submittedName>
        <fullName evidence="2">Short chain dehydrogenase</fullName>
    </submittedName>
</protein>
<dbReference type="EMBL" id="LT906468">
    <property type="protein sequence ID" value="SNV45510.1"/>
    <property type="molecule type" value="Genomic_DNA"/>
</dbReference>
<organism evidence="2 3">
    <name type="scientific">Sphingobacterium mizutaii</name>
    <dbReference type="NCBI Taxonomy" id="1010"/>
    <lineage>
        <taxon>Bacteria</taxon>
        <taxon>Pseudomonadati</taxon>
        <taxon>Bacteroidota</taxon>
        <taxon>Sphingobacteriia</taxon>
        <taxon>Sphingobacteriales</taxon>
        <taxon>Sphingobacteriaceae</taxon>
        <taxon>Sphingobacterium</taxon>
    </lineage>
</organism>
<dbReference type="KEGG" id="smiz:4412673_01090"/>
<dbReference type="PANTHER" id="PTHR48079:SF6">
    <property type="entry name" value="NAD(P)-BINDING DOMAIN-CONTAINING PROTEIN-RELATED"/>
    <property type="match status" value="1"/>
</dbReference>
<sequence>MKNLLILGCGWVGEELARQLKKKGWNLWVTTRTEEKYHRLQSDGIFAFIHDFDRDLNLDLPVDVSFDAIVNSIPATQRNTEAEIEHRFSHVFNILCSLNYKKHIFLSSVGVYPDRDGNFDESFGDEGLMSAKLRLAEKKMMSLPYSSTFRLGGLFGKERIFGKYFQDKVVTIGDQPANFIHLDDVVGIIEQSLDINLPIGYYNLVAPEHPSKKEVILKSAQKYMYSYPSAFEPKDSFQKVVNSDKIINLLNYEFKYPSPLDF</sequence>
<evidence type="ECO:0000313" key="3">
    <source>
        <dbReference type="Proteomes" id="UP000215355"/>
    </source>
</evidence>
<dbReference type="SUPFAM" id="SSF51735">
    <property type="entry name" value="NAD(P)-binding Rossmann-fold domains"/>
    <property type="match status" value="1"/>
</dbReference>
<dbReference type="InterPro" id="IPR051783">
    <property type="entry name" value="NAD(P)-dependent_oxidoreduct"/>
</dbReference>
<gene>
    <name evidence="2" type="primary">yeeZ</name>
    <name evidence="2" type="ORF">SAMEA4412673_01090</name>
</gene>
<dbReference type="Pfam" id="PF01370">
    <property type="entry name" value="Epimerase"/>
    <property type="match status" value="1"/>
</dbReference>
<dbReference type="PANTHER" id="PTHR48079">
    <property type="entry name" value="PROTEIN YEEZ"/>
    <property type="match status" value="1"/>
</dbReference>
<dbReference type="InterPro" id="IPR036291">
    <property type="entry name" value="NAD(P)-bd_dom_sf"/>
</dbReference>
<name>A0AAJ4X9R7_9SPHI</name>
<accession>A0AAJ4X9R7</accession>
<evidence type="ECO:0000259" key="1">
    <source>
        <dbReference type="Pfam" id="PF01370"/>
    </source>
</evidence>
<dbReference type="InterPro" id="IPR001509">
    <property type="entry name" value="Epimerase_deHydtase"/>
</dbReference>
<proteinExistence type="predicted"/>
<dbReference type="Proteomes" id="UP000215355">
    <property type="component" value="Chromosome 1"/>
</dbReference>
<reference evidence="2 3" key="1">
    <citation type="submission" date="2017-06" db="EMBL/GenBank/DDBJ databases">
        <authorList>
            <consortium name="Pathogen Informatics"/>
        </authorList>
    </citation>
    <scope>NUCLEOTIDE SEQUENCE [LARGE SCALE GENOMIC DNA]</scope>
    <source>
        <strain evidence="2 3">NCTC12149</strain>
    </source>
</reference>
<evidence type="ECO:0000313" key="2">
    <source>
        <dbReference type="EMBL" id="SNV45510.1"/>
    </source>
</evidence>
<dbReference type="RefSeq" id="WP_093099021.1">
    <property type="nucleotide sequence ID" value="NZ_FNGK01000003.1"/>
</dbReference>